<dbReference type="PIRSF" id="PIRSF000089">
    <property type="entry name" value="Electra_flavoP_a"/>
    <property type="match status" value="1"/>
</dbReference>
<dbReference type="InterPro" id="IPR029035">
    <property type="entry name" value="DHS-like_NAD/FAD-binding_dom"/>
</dbReference>
<keyword evidence="8" id="KW-1185">Reference proteome</keyword>
<dbReference type="Proteomes" id="UP001623592">
    <property type="component" value="Unassembled WGS sequence"/>
</dbReference>
<dbReference type="InterPro" id="IPR033947">
    <property type="entry name" value="ETF_alpha_N"/>
</dbReference>
<dbReference type="InterPro" id="IPR018206">
    <property type="entry name" value="ETF_asu_C_CS"/>
</dbReference>
<evidence type="ECO:0000313" key="8">
    <source>
        <dbReference type="Proteomes" id="UP001623592"/>
    </source>
</evidence>
<comment type="caution">
    <text evidence="7">The sequence shown here is derived from an EMBL/GenBank/DDBJ whole genome shotgun (WGS) entry which is preliminary data.</text>
</comment>
<evidence type="ECO:0000313" key="7">
    <source>
        <dbReference type="EMBL" id="MFL0253020.1"/>
    </source>
</evidence>
<dbReference type="Pfam" id="PF00766">
    <property type="entry name" value="ETF_alpha"/>
    <property type="match status" value="1"/>
</dbReference>
<evidence type="ECO:0000256" key="2">
    <source>
        <dbReference type="ARBA" id="ARBA00022448"/>
    </source>
</evidence>
<comment type="similarity">
    <text evidence="1">Belongs to the ETF alpha-subunit/FixB family.</text>
</comment>
<dbReference type="InterPro" id="IPR014731">
    <property type="entry name" value="ETF_asu_C"/>
</dbReference>
<evidence type="ECO:0000256" key="1">
    <source>
        <dbReference type="ARBA" id="ARBA00005817"/>
    </source>
</evidence>
<sequence>MNIADYKGVWVFAEQRDGKLQKVSLELLGKGKEIAKKLGVELTAVLLGYNTDKMSEELLAHGADKVLAADSKLLEHFTTDAYAKVICDLVNERKPEILFVGATFIGRDLGPRMAARLSTGLTADCTALDTDSETKNLLATRPAFGGNLMATIECAERRPQMATVRPGVFEKLPEDKANVSSSKIEKISIDLKEDDIRTKVLNVVKLAKDTVDIGEAKVLVAGGRGVGSKENFAKLQELADVLGGTIAASRAAIEKEWVDKDLQVGQTGKTVRPQLYIACGISGAIQHLAGMQDSDYIIAINKDAEAPIMKVADLAIVGDLNKVIPELIAQIKAANN</sequence>
<evidence type="ECO:0000256" key="4">
    <source>
        <dbReference type="ARBA" id="ARBA00022827"/>
    </source>
</evidence>
<dbReference type="CDD" id="cd01715">
    <property type="entry name" value="ETF_alpha"/>
    <property type="match status" value="1"/>
</dbReference>
<evidence type="ECO:0000259" key="6">
    <source>
        <dbReference type="SMART" id="SM00893"/>
    </source>
</evidence>
<keyword evidence="4" id="KW-0274">FAD</keyword>
<name>A0ABW8TLT0_9CLOT</name>
<reference evidence="7 8" key="1">
    <citation type="submission" date="2024-11" db="EMBL/GenBank/DDBJ databases">
        <authorList>
            <person name="Heng Y.C."/>
            <person name="Lim A.C.H."/>
            <person name="Lee J.K.Y."/>
            <person name="Kittelmann S."/>
        </authorList>
    </citation>
    <scope>NUCLEOTIDE SEQUENCE [LARGE SCALE GENOMIC DNA]</scope>
    <source>
        <strain evidence="7 8">WILCCON 0114</strain>
    </source>
</reference>
<protein>
    <submittedName>
        <fullName evidence="7">Electron transfer flavoprotein subunit alpha/FixB family protein</fullName>
    </submittedName>
</protein>
<evidence type="ECO:0000256" key="3">
    <source>
        <dbReference type="ARBA" id="ARBA00022630"/>
    </source>
</evidence>
<dbReference type="Gene3D" id="3.40.50.1220">
    <property type="entry name" value="TPP-binding domain"/>
    <property type="match status" value="1"/>
</dbReference>
<proteinExistence type="inferred from homology"/>
<dbReference type="Gene3D" id="3.40.50.620">
    <property type="entry name" value="HUPs"/>
    <property type="match status" value="1"/>
</dbReference>
<dbReference type="SUPFAM" id="SSF52402">
    <property type="entry name" value="Adenine nucleotide alpha hydrolases-like"/>
    <property type="match status" value="1"/>
</dbReference>
<organism evidence="7 8">
    <name type="scientific">Clostridium neuense</name>
    <dbReference type="NCBI Taxonomy" id="1728934"/>
    <lineage>
        <taxon>Bacteria</taxon>
        <taxon>Bacillati</taxon>
        <taxon>Bacillota</taxon>
        <taxon>Clostridia</taxon>
        <taxon>Eubacteriales</taxon>
        <taxon>Clostridiaceae</taxon>
        <taxon>Clostridium</taxon>
    </lineage>
</organism>
<keyword evidence="5" id="KW-0249">Electron transport</keyword>
<feature type="domain" description="Electron transfer flavoprotein alpha/beta-subunit N-terminal" evidence="6">
    <location>
        <begin position="9"/>
        <end position="200"/>
    </location>
</feature>
<keyword evidence="2" id="KW-0813">Transport</keyword>
<evidence type="ECO:0000256" key="5">
    <source>
        <dbReference type="ARBA" id="ARBA00022982"/>
    </source>
</evidence>
<dbReference type="InterPro" id="IPR014730">
    <property type="entry name" value="ETF_a/b_N"/>
</dbReference>
<dbReference type="InterPro" id="IPR014729">
    <property type="entry name" value="Rossmann-like_a/b/a_fold"/>
</dbReference>
<gene>
    <name evidence="7" type="ORF">ACJDT4_21665</name>
</gene>
<keyword evidence="3" id="KW-0285">Flavoprotein</keyword>
<dbReference type="RefSeq" id="WP_406789681.1">
    <property type="nucleotide sequence ID" value="NZ_JBJIAA010000024.1"/>
</dbReference>
<dbReference type="SMART" id="SM00893">
    <property type="entry name" value="ETF"/>
    <property type="match status" value="1"/>
</dbReference>
<dbReference type="SUPFAM" id="SSF52467">
    <property type="entry name" value="DHS-like NAD/FAD-binding domain"/>
    <property type="match status" value="1"/>
</dbReference>
<dbReference type="PANTHER" id="PTHR43153">
    <property type="entry name" value="ELECTRON TRANSFER FLAVOPROTEIN ALPHA"/>
    <property type="match status" value="1"/>
</dbReference>
<dbReference type="EMBL" id="JBJIAA010000024">
    <property type="protein sequence ID" value="MFL0253020.1"/>
    <property type="molecule type" value="Genomic_DNA"/>
</dbReference>
<dbReference type="PROSITE" id="PS00696">
    <property type="entry name" value="ETF_ALPHA"/>
    <property type="match status" value="1"/>
</dbReference>
<dbReference type="Pfam" id="PF01012">
    <property type="entry name" value="ETF"/>
    <property type="match status" value="1"/>
</dbReference>
<dbReference type="InterPro" id="IPR001308">
    <property type="entry name" value="ETF_a/FixB"/>
</dbReference>
<dbReference type="PANTHER" id="PTHR43153:SF1">
    <property type="entry name" value="ELECTRON TRANSFER FLAVOPROTEIN SUBUNIT ALPHA, MITOCHONDRIAL"/>
    <property type="match status" value="1"/>
</dbReference>
<accession>A0ABW8TLT0</accession>